<sequence length="478" mass="53104">MGLGQDQAIRPFKVTVRKEEVVAPVLPLQEHWLPMSNLDLLLPSFDFSVFFCYEKPPVASGLDHDHKDEPDATLGSFNTHVGVLKKAMAQALVPFYALAGEVVQNSIGEPEIFCNNRGVDFLEAFAEVELEELDFYNPDESVEGKLAPQKKRGVMAVQATELKCGGLVVACSFDHRVADAYSANMFLVSWAESAQSKPITCLPFFRRSLLNPRRPGRIDPSCDNMYISVTSLPPPKDPPPSVDNHRLTSRIYYVKAEQLDRLQSLASSESCKRTKLESFSALLWKTMAKSSPITDAEKLCRVGIVVDGRRALTDTGDKVSMNAYFGNVLSIAFTGKKVGDLVEEPLNRVAGEVHGCLEGVATKEHFLGLIDWVEALRPVPGITRVYTYGREEGPSFVVSSGQRFPVSEVDFGWGRPFFGSYHFPWGGDCGYVMPMPVPAGGGDWVVYMLLFGWQLEMIEKEASHVFQPLTFEYLKNQL</sequence>
<evidence type="ECO:0000313" key="3">
    <source>
        <dbReference type="Proteomes" id="UP001187192"/>
    </source>
</evidence>
<dbReference type="InterPro" id="IPR050317">
    <property type="entry name" value="Plant_Fungal_Acyltransferase"/>
</dbReference>
<dbReference type="Pfam" id="PF02458">
    <property type="entry name" value="Transferase"/>
    <property type="match status" value="1"/>
</dbReference>
<evidence type="ECO:0000256" key="1">
    <source>
        <dbReference type="ARBA" id="ARBA00009861"/>
    </source>
</evidence>
<name>A0AA88IYH2_FICCA</name>
<dbReference type="PANTHER" id="PTHR31642:SF266">
    <property type="entry name" value="HXXXD-TYPE ACYL-TRANSFERASE FAMILY PROTEIN"/>
    <property type="match status" value="1"/>
</dbReference>
<organism evidence="2 3">
    <name type="scientific">Ficus carica</name>
    <name type="common">Common fig</name>
    <dbReference type="NCBI Taxonomy" id="3494"/>
    <lineage>
        <taxon>Eukaryota</taxon>
        <taxon>Viridiplantae</taxon>
        <taxon>Streptophyta</taxon>
        <taxon>Embryophyta</taxon>
        <taxon>Tracheophyta</taxon>
        <taxon>Spermatophyta</taxon>
        <taxon>Magnoliopsida</taxon>
        <taxon>eudicotyledons</taxon>
        <taxon>Gunneridae</taxon>
        <taxon>Pentapetalae</taxon>
        <taxon>rosids</taxon>
        <taxon>fabids</taxon>
        <taxon>Rosales</taxon>
        <taxon>Moraceae</taxon>
        <taxon>Ficeae</taxon>
        <taxon>Ficus</taxon>
    </lineage>
</organism>
<comment type="caution">
    <text evidence="2">The sequence shown here is derived from an EMBL/GenBank/DDBJ whole genome shotgun (WGS) entry which is preliminary data.</text>
</comment>
<dbReference type="PANTHER" id="PTHR31642">
    <property type="entry name" value="TRICHOTHECENE 3-O-ACETYLTRANSFERASE"/>
    <property type="match status" value="1"/>
</dbReference>
<proteinExistence type="inferred from homology"/>
<accession>A0AA88IYH2</accession>
<comment type="similarity">
    <text evidence="1">Belongs to the plant acyltransferase family.</text>
</comment>
<keyword evidence="3" id="KW-1185">Reference proteome</keyword>
<reference evidence="2" key="1">
    <citation type="submission" date="2023-07" db="EMBL/GenBank/DDBJ databases">
        <title>draft genome sequence of fig (Ficus carica).</title>
        <authorList>
            <person name="Takahashi T."/>
            <person name="Nishimura K."/>
        </authorList>
    </citation>
    <scope>NUCLEOTIDE SEQUENCE</scope>
</reference>
<dbReference type="Proteomes" id="UP001187192">
    <property type="component" value="Unassembled WGS sequence"/>
</dbReference>
<gene>
    <name evidence="2" type="ORF">TIFTF001_027419</name>
</gene>
<dbReference type="Gene3D" id="3.30.559.10">
    <property type="entry name" value="Chloramphenicol acetyltransferase-like domain"/>
    <property type="match status" value="2"/>
</dbReference>
<dbReference type="GO" id="GO:0016747">
    <property type="term" value="F:acyltransferase activity, transferring groups other than amino-acyl groups"/>
    <property type="evidence" value="ECO:0007669"/>
    <property type="project" value="TreeGrafter"/>
</dbReference>
<evidence type="ECO:0000313" key="2">
    <source>
        <dbReference type="EMBL" id="GMN58324.1"/>
    </source>
</evidence>
<dbReference type="InterPro" id="IPR023213">
    <property type="entry name" value="CAT-like_dom_sf"/>
</dbReference>
<dbReference type="AlphaFoldDB" id="A0AA88IYH2"/>
<protein>
    <submittedName>
        <fullName evidence="2">Uncharacterized protein</fullName>
    </submittedName>
</protein>
<dbReference type="EMBL" id="BTGU01000077">
    <property type="protein sequence ID" value="GMN58324.1"/>
    <property type="molecule type" value="Genomic_DNA"/>
</dbReference>